<evidence type="ECO:0008006" key="4">
    <source>
        <dbReference type="Google" id="ProtNLM"/>
    </source>
</evidence>
<evidence type="ECO:0000256" key="1">
    <source>
        <dbReference type="SAM" id="Phobius"/>
    </source>
</evidence>
<gene>
    <name evidence="2" type="ORF">H9786_09590</name>
</gene>
<evidence type="ECO:0000313" key="2">
    <source>
        <dbReference type="EMBL" id="HJB10763.1"/>
    </source>
</evidence>
<dbReference type="Proteomes" id="UP000823823">
    <property type="component" value="Unassembled WGS sequence"/>
</dbReference>
<protein>
    <recommendedName>
        <fullName evidence="4">Pilus assembly protein TadE</fullName>
    </recommendedName>
</protein>
<name>A0A9D2RPC5_9MICO</name>
<keyword evidence="1" id="KW-0472">Membrane</keyword>
<evidence type="ECO:0000313" key="3">
    <source>
        <dbReference type="Proteomes" id="UP000823823"/>
    </source>
</evidence>
<keyword evidence="1" id="KW-1133">Transmembrane helix</keyword>
<sequence length="139" mass="14304">MLREDGNALVEFVVLSAVLLIPALYLVLTLGSVQSAVFAADIIARDSARIHATDADPDRAQARARDHAHMVLADFGLGAQDVVRVSCSDDPCVTPGGTVTAEVSIPVPVPGLGPVLGTTGPVSVSSAHAAPVDRYRAVP</sequence>
<accession>A0A9D2RPC5</accession>
<dbReference type="EMBL" id="DWZH01000071">
    <property type="protein sequence ID" value="HJB10763.1"/>
    <property type="molecule type" value="Genomic_DNA"/>
</dbReference>
<organism evidence="2 3">
    <name type="scientific">Candidatus Brachybacterium merdavium</name>
    <dbReference type="NCBI Taxonomy" id="2838513"/>
    <lineage>
        <taxon>Bacteria</taxon>
        <taxon>Bacillati</taxon>
        <taxon>Actinomycetota</taxon>
        <taxon>Actinomycetes</taxon>
        <taxon>Micrococcales</taxon>
        <taxon>Dermabacteraceae</taxon>
        <taxon>Brachybacterium</taxon>
    </lineage>
</organism>
<feature type="transmembrane region" description="Helical" evidence="1">
    <location>
        <begin position="12"/>
        <end position="40"/>
    </location>
</feature>
<keyword evidence="1" id="KW-0812">Transmembrane</keyword>
<dbReference type="AlphaFoldDB" id="A0A9D2RPC5"/>
<comment type="caution">
    <text evidence="2">The sequence shown here is derived from an EMBL/GenBank/DDBJ whole genome shotgun (WGS) entry which is preliminary data.</text>
</comment>
<reference evidence="2" key="1">
    <citation type="journal article" date="2021" name="PeerJ">
        <title>Extensive microbial diversity within the chicken gut microbiome revealed by metagenomics and culture.</title>
        <authorList>
            <person name="Gilroy R."/>
            <person name="Ravi A."/>
            <person name="Getino M."/>
            <person name="Pursley I."/>
            <person name="Horton D.L."/>
            <person name="Alikhan N.F."/>
            <person name="Baker D."/>
            <person name="Gharbi K."/>
            <person name="Hall N."/>
            <person name="Watson M."/>
            <person name="Adriaenssens E.M."/>
            <person name="Foster-Nyarko E."/>
            <person name="Jarju S."/>
            <person name="Secka A."/>
            <person name="Antonio M."/>
            <person name="Oren A."/>
            <person name="Chaudhuri R.R."/>
            <person name="La Ragione R."/>
            <person name="Hildebrand F."/>
            <person name="Pallen M.J."/>
        </authorList>
    </citation>
    <scope>NUCLEOTIDE SEQUENCE</scope>
    <source>
        <strain evidence="2">ChiHjej13B12-24818</strain>
    </source>
</reference>
<reference evidence="2" key="2">
    <citation type="submission" date="2021-04" db="EMBL/GenBank/DDBJ databases">
        <authorList>
            <person name="Gilroy R."/>
        </authorList>
    </citation>
    <scope>NUCLEOTIDE SEQUENCE</scope>
    <source>
        <strain evidence="2">ChiHjej13B12-24818</strain>
    </source>
</reference>
<proteinExistence type="predicted"/>